<dbReference type="EMBL" id="ML119651">
    <property type="protein sequence ID" value="RPA86043.1"/>
    <property type="molecule type" value="Genomic_DNA"/>
</dbReference>
<organism evidence="1 2">
    <name type="scientific">Ascobolus immersus RN42</name>
    <dbReference type="NCBI Taxonomy" id="1160509"/>
    <lineage>
        <taxon>Eukaryota</taxon>
        <taxon>Fungi</taxon>
        <taxon>Dikarya</taxon>
        <taxon>Ascomycota</taxon>
        <taxon>Pezizomycotina</taxon>
        <taxon>Pezizomycetes</taxon>
        <taxon>Pezizales</taxon>
        <taxon>Ascobolaceae</taxon>
        <taxon>Ascobolus</taxon>
    </lineage>
</organism>
<sequence length="211" mass="24006">MARKEMTPTALPPIATHVQHSPIFTIPSELRSEIYSYCSPLTLLIMTHTCHLFYTEINNHRSLLKSIIHKFPQKNASVSHWDEPNAIAKFDVNPDKPTSHDPHAVGLPTGMLPLSIPLLNHFDCLSPGYPDYEDSLFVRVYGAPRDAITGWSCCLRCRLAKVKFYLDYEHEAHNWKRGDPICHDCKYRPFPIGGRTELDHEEPEASSPEST</sequence>
<evidence type="ECO:0000313" key="1">
    <source>
        <dbReference type="EMBL" id="RPA86043.1"/>
    </source>
</evidence>
<accession>A0A3N4IIS2</accession>
<dbReference type="SUPFAM" id="SSF81383">
    <property type="entry name" value="F-box domain"/>
    <property type="match status" value="1"/>
</dbReference>
<dbReference type="OrthoDB" id="435188at2759"/>
<proteinExistence type="predicted"/>
<name>A0A3N4IIS2_ASCIM</name>
<evidence type="ECO:0008006" key="3">
    <source>
        <dbReference type="Google" id="ProtNLM"/>
    </source>
</evidence>
<dbReference type="Proteomes" id="UP000275078">
    <property type="component" value="Unassembled WGS sequence"/>
</dbReference>
<keyword evidence="2" id="KW-1185">Reference proteome</keyword>
<protein>
    <recommendedName>
        <fullName evidence="3">F-box domain-containing protein</fullName>
    </recommendedName>
</protein>
<dbReference type="InterPro" id="IPR036047">
    <property type="entry name" value="F-box-like_dom_sf"/>
</dbReference>
<dbReference type="AlphaFoldDB" id="A0A3N4IIS2"/>
<evidence type="ECO:0000313" key="2">
    <source>
        <dbReference type="Proteomes" id="UP000275078"/>
    </source>
</evidence>
<reference evidence="1 2" key="1">
    <citation type="journal article" date="2018" name="Nat. Ecol. Evol.">
        <title>Pezizomycetes genomes reveal the molecular basis of ectomycorrhizal truffle lifestyle.</title>
        <authorList>
            <person name="Murat C."/>
            <person name="Payen T."/>
            <person name="Noel B."/>
            <person name="Kuo A."/>
            <person name="Morin E."/>
            <person name="Chen J."/>
            <person name="Kohler A."/>
            <person name="Krizsan K."/>
            <person name="Balestrini R."/>
            <person name="Da Silva C."/>
            <person name="Montanini B."/>
            <person name="Hainaut M."/>
            <person name="Levati E."/>
            <person name="Barry K.W."/>
            <person name="Belfiori B."/>
            <person name="Cichocki N."/>
            <person name="Clum A."/>
            <person name="Dockter R.B."/>
            <person name="Fauchery L."/>
            <person name="Guy J."/>
            <person name="Iotti M."/>
            <person name="Le Tacon F."/>
            <person name="Lindquist E.A."/>
            <person name="Lipzen A."/>
            <person name="Malagnac F."/>
            <person name="Mello A."/>
            <person name="Molinier V."/>
            <person name="Miyauchi S."/>
            <person name="Poulain J."/>
            <person name="Riccioni C."/>
            <person name="Rubini A."/>
            <person name="Sitrit Y."/>
            <person name="Splivallo R."/>
            <person name="Traeger S."/>
            <person name="Wang M."/>
            <person name="Zifcakova L."/>
            <person name="Wipf D."/>
            <person name="Zambonelli A."/>
            <person name="Paolocci F."/>
            <person name="Nowrousian M."/>
            <person name="Ottonello S."/>
            <person name="Baldrian P."/>
            <person name="Spatafora J.W."/>
            <person name="Henrissat B."/>
            <person name="Nagy L.G."/>
            <person name="Aury J.M."/>
            <person name="Wincker P."/>
            <person name="Grigoriev I.V."/>
            <person name="Bonfante P."/>
            <person name="Martin F.M."/>
        </authorList>
    </citation>
    <scope>NUCLEOTIDE SEQUENCE [LARGE SCALE GENOMIC DNA]</scope>
    <source>
        <strain evidence="1 2">RN42</strain>
    </source>
</reference>
<gene>
    <name evidence="1" type="ORF">BJ508DRAFT_373208</name>
</gene>